<dbReference type="PROSITE" id="PS51257">
    <property type="entry name" value="PROKAR_LIPOPROTEIN"/>
    <property type="match status" value="1"/>
</dbReference>
<keyword evidence="1" id="KW-0812">Transmembrane</keyword>
<reference evidence="2" key="2">
    <citation type="journal article" date="2015" name="Data Brief">
        <title>Shoot transcriptome of the giant reed, Arundo donax.</title>
        <authorList>
            <person name="Barrero R.A."/>
            <person name="Guerrero F.D."/>
            <person name="Moolhuijzen P."/>
            <person name="Goolsby J.A."/>
            <person name="Tidwell J."/>
            <person name="Bellgard S.E."/>
            <person name="Bellgard M.I."/>
        </authorList>
    </citation>
    <scope>NUCLEOTIDE SEQUENCE</scope>
    <source>
        <tissue evidence="2">Shoot tissue taken approximately 20 cm above the soil surface</tissue>
    </source>
</reference>
<evidence type="ECO:0000313" key="2">
    <source>
        <dbReference type="EMBL" id="JAD53262.1"/>
    </source>
</evidence>
<name>A0A0A9B1R3_ARUDO</name>
<dbReference type="EMBL" id="GBRH01244633">
    <property type="protein sequence ID" value="JAD53262.1"/>
    <property type="molecule type" value="Transcribed_RNA"/>
</dbReference>
<keyword evidence="1" id="KW-0472">Membrane</keyword>
<keyword evidence="1" id="KW-1133">Transmembrane helix</keyword>
<sequence length="36" mass="4576">MRSWKLITFMCYRGYEILIYWLFFLSCLISFEKLFI</sequence>
<proteinExistence type="predicted"/>
<evidence type="ECO:0000256" key="1">
    <source>
        <dbReference type="SAM" id="Phobius"/>
    </source>
</evidence>
<dbReference type="AlphaFoldDB" id="A0A0A9B1R3"/>
<protein>
    <submittedName>
        <fullName evidence="2">Uncharacterized protein</fullName>
    </submittedName>
</protein>
<accession>A0A0A9B1R3</accession>
<feature type="transmembrane region" description="Helical" evidence="1">
    <location>
        <begin position="12"/>
        <end position="31"/>
    </location>
</feature>
<organism evidence="2">
    <name type="scientific">Arundo donax</name>
    <name type="common">Giant reed</name>
    <name type="synonym">Donax arundinaceus</name>
    <dbReference type="NCBI Taxonomy" id="35708"/>
    <lineage>
        <taxon>Eukaryota</taxon>
        <taxon>Viridiplantae</taxon>
        <taxon>Streptophyta</taxon>
        <taxon>Embryophyta</taxon>
        <taxon>Tracheophyta</taxon>
        <taxon>Spermatophyta</taxon>
        <taxon>Magnoliopsida</taxon>
        <taxon>Liliopsida</taxon>
        <taxon>Poales</taxon>
        <taxon>Poaceae</taxon>
        <taxon>PACMAD clade</taxon>
        <taxon>Arundinoideae</taxon>
        <taxon>Arundineae</taxon>
        <taxon>Arundo</taxon>
    </lineage>
</organism>
<reference evidence="2" key="1">
    <citation type="submission" date="2014-09" db="EMBL/GenBank/DDBJ databases">
        <authorList>
            <person name="Magalhaes I.L.F."/>
            <person name="Oliveira U."/>
            <person name="Santos F.R."/>
            <person name="Vidigal T.H.D.A."/>
            <person name="Brescovit A.D."/>
            <person name="Santos A.J."/>
        </authorList>
    </citation>
    <scope>NUCLEOTIDE SEQUENCE</scope>
    <source>
        <tissue evidence="2">Shoot tissue taken approximately 20 cm above the soil surface</tissue>
    </source>
</reference>